<dbReference type="Gene3D" id="1.10.10.60">
    <property type="entry name" value="Homeodomain-like"/>
    <property type="match status" value="2"/>
</dbReference>
<dbReference type="GO" id="GO:0051083">
    <property type="term" value="P:'de novo' cotranslational protein folding"/>
    <property type="evidence" value="ECO:0007669"/>
    <property type="project" value="InterPro"/>
</dbReference>
<dbReference type="InterPro" id="IPR001005">
    <property type="entry name" value="SANT/Myb"/>
</dbReference>
<evidence type="ECO:0000313" key="5">
    <source>
        <dbReference type="Proteomes" id="UP000002899"/>
    </source>
</evidence>
<protein>
    <submittedName>
        <fullName evidence="4">DnaJ homolog subfamily C member 2</fullName>
    </submittedName>
</protein>
<feature type="domain" description="Myb-like" evidence="3">
    <location>
        <begin position="637"/>
        <end position="695"/>
    </location>
</feature>
<dbReference type="SMART" id="SM00717">
    <property type="entry name" value="SANT"/>
    <property type="match status" value="2"/>
</dbReference>
<name>A0A1N6LX37_BABMR</name>
<dbReference type="PROSITE" id="PS50090">
    <property type="entry name" value="MYB_LIKE"/>
    <property type="match status" value="1"/>
</dbReference>
<keyword evidence="5" id="KW-1185">Reference proteome</keyword>
<dbReference type="CDD" id="cd06257">
    <property type="entry name" value="DnaJ"/>
    <property type="match status" value="1"/>
</dbReference>
<dbReference type="GO" id="GO:0006450">
    <property type="term" value="P:regulation of translational fidelity"/>
    <property type="evidence" value="ECO:0007669"/>
    <property type="project" value="InterPro"/>
</dbReference>
<evidence type="ECO:0000256" key="1">
    <source>
        <dbReference type="SAM" id="Coils"/>
    </source>
</evidence>
<dbReference type="Pfam" id="PF23082">
    <property type="entry name" value="Myb_DNA-binding_2"/>
    <property type="match status" value="1"/>
</dbReference>
<dbReference type="AlphaFoldDB" id="A0A1N6LX37"/>
<dbReference type="InterPro" id="IPR001623">
    <property type="entry name" value="DnaJ_domain"/>
</dbReference>
<evidence type="ECO:0000259" key="3">
    <source>
        <dbReference type="PROSITE" id="PS50090"/>
    </source>
</evidence>
<dbReference type="SUPFAM" id="SSF46689">
    <property type="entry name" value="Homeodomain-like"/>
    <property type="match status" value="2"/>
</dbReference>
<dbReference type="PANTHER" id="PTHR43999">
    <property type="entry name" value="DNAJ HOMOLOG SUBFAMILY C MEMBER 2"/>
    <property type="match status" value="1"/>
</dbReference>
<keyword evidence="1" id="KW-0175">Coiled coil</keyword>
<reference evidence="4 5" key="2">
    <citation type="journal article" date="2013" name="PLoS ONE">
        <title>Whole genome mapping and re-organization of the nuclear and mitochondrial genomes of Babesia microti isolates.</title>
        <authorList>
            <person name="Cornillot E."/>
            <person name="Dassouli A."/>
            <person name="Garg A."/>
            <person name="Pachikara N."/>
            <person name="Randazzo S."/>
            <person name="Depoix D."/>
            <person name="Carcy B."/>
            <person name="Delbecq S."/>
            <person name="Frutos R."/>
            <person name="Silva J.C."/>
            <person name="Sutton R."/>
            <person name="Krause P.J."/>
            <person name="Mamoun C.B."/>
        </authorList>
    </citation>
    <scope>NUCLEOTIDE SEQUENCE [LARGE SCALE GENOMIC DNA]</scope>
    <source>
        <strain evidence="4 5">RI</strain>
    </source>
</reference>
<reference evidence="4 5" key="1">
    <citation type="journal article" date="2012" name="Nucleic Acids Res.">
        <title>Sequencing of the smallest Apicomplexan genome from the human pathogen Babesia microti.</title>
        <authorList>
            <person name="Cornillot E."/>
            <person name="Hadj-Kaddour K."/>
            <person name="Dassouli A."/>
            <person name="Noel B."/>
            <person name="Ranwez V."/>
            <person name="Vacherie B."/>
            <person name="Augagneur Y."/>
            <person name="Bres V."/>
            <person name="Duclos A."/>
            <person name="Randazzo S."/>
            <person name="Carcy B."/>
            <person name="Debierre-Grockiego F."/>
            <person name="Delbecq S."/>
            <person name="Moubri-Menage K."/>
            <person name="Shams-Eldin H."/>
            <person name="Usmani-Brown S."/>
            <person name="Bringaud F."/>
            <person name="Wincker P."/>
            <person name="Vivares C.P."/>
            <person name="Schwarz R.T."/>
            <person name="Schetters T.P."/>
            <person name="Krause P.J."/>
            <person name="Gorenflot A."/>
            <person name="Berry V."/>
            <person name="Barbe V."/>
            <person name="Ben Mamoun C."/>
        </authorList>
    </citation>
    <scope>NUCLEOTIDE SEQUENCE [LARGE SCALE GENOMIC DNA]</scope>
    <source>
        <strain evidence="4 5">RI</strain>
    </source>
</reference>
<proteinExistence type="predicted"/>
<reference evidence="4 5" key="3">
    <citation type="journal article" date="2016" name="Sci. Rep.">
        <title>Genome-wide diversity and gene expression profiling of Babesia microti isolates identify polymorphic genes that mediate host-pathogen interactions.</title>
        <authorList>
            <person name="Silva J.C."/>
            <person name="Cornillot E."/>
            <person name="McCracken C."/>
            <person name="Usmani-Brown S."/>
            <person name="Dwivedi A."/>
            <person name="Ifeonu O.O."/>
            <person name="Crabtree J."/>
            <person name="Gotia H.T."/>
            <person name="Virji A.Z."/>
            <person name="Reynes C."/>
            <person name="Colinge J."/>
            <person name="Kumar V."/>
            <person name="Lawres L."/>
            <person name="Pazzi J.E."/>
            <person name="Pablo J.V."/>
            <person name="Hung C."/>
            <person name="Brancato J."/>
            <person name="Kumari P."/>
            <person name="Orvis J."/>
            <person name="Tretina K."/>
            <person name="Chibucos M."/>
            <person name="Ott S."/>
            <person name="Sadzewicz L."/>
            <person name="Sengamalay N."/>
            <person name="Shetty A.C."/>
            <person name="Su Q."/>
            <person name="Tallon L."/>
            <person name="Fraser C.M."/>
            <person name="Frutos R."/>
            <person name="Molina D.M."/>
            <person name="Krause P.J."/>
            <person name="Ben Mamoun C."/>
        </authorList>
    </citation>
    <scope>NUCLEOTIDE SEQUENCE [LARGE SCALE GENOMIC DNA]</scope>
    <source>
        <strain evidence="4 5">RI</strain>
    </source>
</reference>
<sequence>MLSLEDINKSSCTKCISLPAGILSKSVEPAGFSFFARHEWHMSLDTSAGDVEILTAELFDECKNIAINYVDLFESHACLANSNQSKGALLEGCYSHRLKYDLAKSFLSQYSIQSNKTQSIEEEVERVLGVNFVNRGKTADRKVTSLVKKFSQNNQDIYSLLCVNETDSPAHIRKTYLKIAMILHPDKSANLKTSSIRGESKEDKFISDYIDKYKICTMSEEQKNKLFLTVQDAYAILSDESLRFEYECMMPFDESIPTMAQINNIGDNYYTFMSKYFDLNGKWSKTQPVPKFGNDDTNDEELDNFYIFWRNFDSKRVFCAHFPHPIEGTENREERRWMERENARIQKKMFKSDIIRIQKLVDIAQATDPRIRRRQQQKQQLKLQKKEEQLHKQREEKERILREEKLRLDRVRMELQEMKAKKQLIKKWKYHIKLILNSTQALDIDELSAHLANMDYNRLYKMMLNFLVVLQMNEVFAIYNGTDTLEYANAVKLFESTFPTINIDDEIRSKILKEWSVYQHGDSNVMDGDKDPGSNLTNDTCTSKNNNTCTKSNTGVSSNGSNEWSIHELSLLAKAIQVYPVGTADRWKLITNYIPSRSTKEIIKKANEVASGVTIAKVITGDNHSTSVGNDVVSTIATSVKVAEWSRDQQIAFEKALEANPPSSAPDQKTRWIKIAKSVPGKTPKECLDRFKQIREAILAKNKIKN</sequence>
<dbReference type="KEGG" id="bmic:BMR1_01G02995"/>
<dbReference type="SUPFAM" id="SSF46565">
    <property type="entry name" value="Chaperone J-domain"/>
    <property type="match status" value="1"/>
</dbReference>
<dbReference type="VEuPathDB" id="PiroplasmaDB:BMR1_01G02995"/>
<dbReference type="InterPro" id="IPR054076">
    <property type="entry name" value="ZUO1-like_ZHD"/>
</dbReference>
<dbReference type="GO" id="GO:0043022">
    <property type="term" value="F:ribosome binding"/>
    <property type="evidence" value="ECO:0007669"/>
    <property type="project" value="InterPro"/>
</dbReference>
<evidence type="ECO:0000259" key="2">
    <source>
        <dbReference type="PROSITE" id="PS50076"/>
    </source>
</evidence>
<dbReference type="PRINTS" id="PR00625">
    <property type="entry name" value="JDOMAIN"/>
</dbReference>
<dbReference type="InterPro" id="IPR044634">
    <property type="entry name" value="Zuotin/DnaJC2"/>
</dbReference>
<evidence type="ECO:0000313" key="4">
    <source>
        <dbReference type="EMBL" id="SIO73433.1"/>
    </source>
</evidence>
<dbReference type="Gene3D" id="1.10.287.110">
    <property type="entry name" value="DnaJ domain"/>
    <property type="match status" value="1"/>
</dbReference>
<feature type="coiled-coil region" evidence="1">
    <location>
        <begin position="376"/>
        <end position="421"/>
    </location>
</feature>
<dbReference type="Proteomes" id="UP000002899">
    <property type="component" value="Chromosome I"/>
</dbReference>
<dbReference type="GO" id="GO:0030544">
    <property type="term" value="F:Hsp70 protein binding"/>
    <property type="evidence" value="ECO:0007669"/>
    <property type="project" value="InterPro"/>
</dbReference>
<dbReference type="InterPro" id="IPR009057">
    <property type="entry name" value="Homeodomain-like_sf"/>
</dbReference>
<dbReference type="GeneID" id="24423674"/>
<dbReference type="OrthoDB" id="1690618at2759"/>
<accession>A0A1N6LX37</accession>
<dbReference type="Pfam" id="PF21884">
    <property type="entry name" value="ZUO1-like_ZHD"/>
    <property type="match status" value="1"/>
</dbReference>
<dbReference type="RefSeq" id="XP_021337532.1">
    <property type="nucleotide sequence ID" value="XM_021482946.1"/>
</dbReference>
<dbReference type="EMBL" id="FO082871">
    <property type="protein sequence ID" value="SIO73433.1"/>
    <property type="molecule type" value="Genomic_DNA"/>
</dbReference>
<organism evidence="4 5">
    <name type="scientific">Babesia microti (strain RI)</name>
    <dbReference type="NCBI Taxonomy" id="1133968"/>
    <lineage>
        <taxon>Eukaryota</taxon>
        <taxon>Sar</taxon>
        <taxon>Alveolata</taxon>
        <taxon>Apicomplexa</taxon>
        <taxon>Aconoidasida</taxon>
        <taxon>Piroplasmida</taxon>
        <taxon>Babesiidae</taxon>
        <taxon>Babesia</taxon>
    </lineage>
</organism>
<dbReference type="SMART" id="SM00271">
    <property type="entry name" value="DnaJ"/>
    <property type="match status" value="1"/>
</dbReference>
<dbReference type="PANTHER" id="PTHR43999:SF1">
    <property type="entry name" value="DNAJ HOMOLOG SUBFAMILY C MEMBER 2"/>
    <property type="match status" value="1"/>
</dbReference>
<dbReference type="GO" id="GO:0005829">
    <property type="term" value="C:cytosol"/>
    <property type="evidence" value="ECO:0007669"/>
    <property type="project" value="TreeGrafter"/>
</dbReference>
<dbReference type="CDD" id="cd00167">
    <property type="entry name" value="SANT"/>
    <property type="match status" value="2"/>
</dbReference>
<gene>
    <name evidence="4" type="ORF">BMR1_01G02995</name>
</gene>
<dbReference type="PROSITE" id="PS50076">
    <property type="entry name" value="DNAJ_2"/>
    <property type="match status" value="1"/>
</dbReference>
<dbReference type="InterPro" id="IPR036869">
    <property type="entry name" value="J_dom_sf"/>
</dbReference>
<feature type="domain" description="J" evidence="2">
    <location>
        <begin position="156"/>
        <end position="250"/>
    </location>
</feature>